<evidence type="ECO:0000256" key="2">
    <source>
        <dbReference type="ARBA" id="ARBA00022771"/>
    </source>
</evidence>
<dbReference type="CDD" id="cd16457">
    <property type="entry name" value="RING-H2_BRAP2"/>
    <property type="match status" value="1"/>
</dbReference>
<evidence type="ECO:0000256" key="5">
    <source>
        <dbReference type="SAM" id="Coils"/>
    </source>
</evidence>
<dbReference type="PANTHER" id="PTHR24007">
    <property type="entry name" value="BRCA1-ASSOCIATED PROTEIN"/>
    <property type="match status" value="1"/>
</dbReference>
<sequence length="672" mass="74365">MPSYFYHITLEVLSHQQTSEAHTTSREPHPHANASLEEYALSLKSLRESIRPFRRKKTKPVPTSATDLASQLATTSLQDTSIHTDCDSRADSVSIQGINMVHNEISKGIGSNVISGLATKGKYVPLDLGLTDSVYGIVHLYRDAEETPSLSQDNHDQDLFYLQGVGSSSHAPVSNHPSGSGSGSAYASASASGSGGSRPSEGTLSLDDCTTLCILAVPSYLSPSDFLGYVGEQTMEDVSHFRMVKTARANRYMVLMKFRSGKKAKEWQHGWNGKLFNSMEPEACHVVFVKDVEIQVNSSAAESKFPDMKNDPFTFSDAPSTMSSKPLAPPTPSLIELPTCPVCLERMDETSGLLTILCQHVFHCTCLQRWKGSGCPVCRYTQDDLGKRNVNFAMDEGPSECSVCHSEANLWICLICGNVGCGRYDGAHAFDHYKETSHSFAMDLTSQRVWDYLGDGYVHRIIQGKSDGKLLELPARGDSALDPPDWSDAVPREKFENISVEYTHLLTSQLESQRVYFEEQVERAADKASQASASAISAQEAAEGLAKDIEKLQSQYDSLTRETIPSLERDKVRAERRAEKFESMSRTMEKQWREEKTMNTSLMERVEFLDAEVTKLKAANEDLAEQNRDLTFFISGTERLKDQGEDIVEGTVSVPDPPTSSSKRKGKRKAKK</sequence>
<feature type="region of interest" description="Disordered" evidence="6">
    <location>
        <begin position="644"/>
        <end position="672"/>
    </location>
</feature>
<dbReference type="OMA" id="SIECIDM"/>
<evidence type="ECO:0000313" key="9">
    <source>
        <dbReference type="EMBL" id="EFR03915.1"/>
    </source>
</evidence>
<dbReference type="SMART" id="SM00290">
    <property type="entry name" value="ZnF_UBP"/>
    <property type="match status" value="1"/>
</dbReference>
<dbReference type="Proteomes" id="UP000002669">
    <property type="component" value="Unassembled WGS sequence"/>
</dbReference>
<feature type="region of interest" description="Disordered" evidence="6">
    <location>
        <begin position="168"/>
        <end position="203"/>
    </location>
</feature>
<feature type="compositionally biased region" description="Low complexity" evidence="6">
    <location>
        <begin position="183"/>
        <end position="192"/>
    </location>
</feature>
<evidence type="ECO:0000313" key="10">
    <source>
        <dbReference type="Proteomes" id="UP000002669"/>
    </source>
</evidence>
<feature type="compositionally biased region" description="Polar residues" evidence="6">
    <location>
        <begin position="168"/>
        <end position="177"/>
    </location>
</feature>
<dbReference type="EMBL" id="DS989827">
    <property type="protein sequence ID" value="EFR03915.1"/>
    <property type="molecule type" value="Genomic_DNA"/>
</dbReference>
<dbReference type="Gene3D" id="3.30.40.10">
    <property type="entry name" value="Zinc/RING finger domain, C3HC4 (zinc finger)"/>
    <property type="match status" value="2"/>
</dbReference>
<dbReference type="InterPro" id="IPR011422">
    <property type="entry name" value="BRAP2/ETP1_RRM"/>
</dbReference>
<dbReference type="InterPro" id="IPR034931">
    <property type="entry name" value="ETP1_RRM"/>
</dbReference>
<dbReference type="AlphaFoldDB" id="E4V1K0"/>
<evidence type="ECO:0000256" key="1">
    <source>
        <dbReference type="ARBA" id="ARBA00022723"/>
    </source>
</evidence>
<dbReference type="FunCoup" id="E4V1K0">
    <property type="interactions" value="736"/>
</dbReference>
<accession>E4V1K0</accession>
<dbReference type="RefSeq" id="XP_003170923.1">
    <property type="nucleotide sequence ID" value="XM_003170875.1"/>
</dbReference>
<evidence type="ECO:0000256" key="4">
    <source>
        <dbReference type="PROSITE-ProRule" id="PRU00502"/>
    </source>
</evidence>
<keyword evidence="5" id="KW-0175">Coiled coil</keyword>
<dbReference type="GO" id="GO:0005737">
    <property type="term" value="C:cytoplasm"/>
    <property type="evidence" value="ECO:0007669"/>
    <property type="project" value="TreeGrafter"/>
</dbReference>
<dbReference type="eggNOG" id="KOG0804">
    <property type="taxonomic scope" value="Eukaryota"/>
</dbReference>
<dbReference type="HOGENOM" id="CLU_009969_0_0_1"/>
<protein>
    <submittedName>
        <fullName evidence="9">RING finger protein</fullName>
    </submittedName>
</protein>
<dbReference type="Pfam" id="PF07576">
    <property type="entry name" value="BRAP2"/>
    <property type="match status" value="1"/>
</dbReference>
<dbReference type="Pfam" id="PF13639">
    <property type="entry name" value="zf-RING_2"/>
    <property type="match status" value="1"/>
</dbReference>
<evidence type="ECO:0000259" key="7">
    <source>
        <dbReference type="PROSITE" id="PS50089"/>
    </source>
</evidence>
<dbReference type="InterPro" id="IPR001841">
    <property type="entry name" value="Znf_RING"/>
</dbReference>
<dbReference type="InterPro" id="IPR013083">
    <property type="entry name" value="Znf_RING/FYVE/PHD"/>
</dbReference>
<dbReference type="GeneID" id="10026166"/>
<dbReference type="InterPro" id="IPR047243">
    <property type="entry name" value="RING-H2_BRAP2"/>
</dbReference>
<feature type="domain" description="UBP-type" evidence="8">
    <location>
        <begin position="373"/>
        <end position="477"/>
    </location>
</feature>
<keyword evidence="10" id="KW-1185">Reference proteome</keyword>
<dbReference type="VEuPathDB" id="FungiDB:MGYG_06914"/>
<keyword evidence="3" id="KW-0862">Zinc</keyword>
<keyword evidence="1" id="KW-0479">Metal-binding</keyword>
<dbReference type="PANTHER" id="PTHR24007:SF7">
    <property type="entry name" value="BRCA1-ASSOCIATED PROTEIN"/>
    <property type="match status" value="1"/>
</dbReference>
<dbReference type="SMART" id="SM00184">
    <property type="entry name" value="RING"/>
    <property type="match status" value="1"/>
</dbReference>
<dbReference type="PROSITE" id="PS50271">
    <property type="entry name" value="ZF_UBP"/>
    <property type="match status" value="1"/>
</dbReference>
<reference evidence="10" key="1">
    <citation type="journal article" date="2012" name="MBio">
        <title>Comparative genome analysis of Trichophyton rubrum and related dermatophytes reveals candidate genes involved in infection.</title>
        <authorList>
            <person name="Martinez D.A."/>
            <person name="Oliver B.G."/>
            <person name="Graeser Y."/>
            <person name="Goldberg J.M."/>
            <person name="Li W."/>
            <person name="Martinez-Rossi N.M."/>
            <person name="Monod M."/>
            <person name="Shelest E."/>
            <person name="Barton R.C."/>
            <person name="Birch E."/>
            <person name="Brakhage A.A."/>
            <person name="Chen Z."/>
            <person name="Gurr S.J."/>
            <person name="Heiman D."/>
            <person name="Heitman J."/>
            <person name="Kosti I."/>
            <person name="Rossi A."/>
            <person name="Saif S."/>
            <person name="Samalova M."/>
            <person name="Saunders C.W."/>
            <person name="Shea T."/>
            <person name="Summerbell R.C."/>
            <person name="Xu J."/>
            <person name="Young S."/>
            <person name="Zeng Q."/>
            <person name="Birren B.W."/>
            <person name="Cuomo C.A."/>
            <person name="White T.C."/>
        </authorList>
    </citation>
    <scope>NUCLEOTIDE SEQUENCE [LARGE SCALE GENOMIC DNA]</scope>
    <source>
        <strain evidence="10">ATCC MYA-4604 / CBS 118893</strain>
    </source>
</reference>
<name>E4V1K0_ARTGP</name>
<feature type="domain" description="RING-type" evidence="7">
    <location>
        <begin position="340"/>
        <end position="379"/>
    </location>
</feature>
<dbReference type="GO" id="GO:0008270">
    <property type="term" value="F:zinc ion binding"/>
    <property type="evidence" value="ECO:0007669"/>
    <property type="project" value="UniProtKB-KW"/>
</dbReference>
<dbReference type="InParanoid" id="E4V1K0"/>
<dbReference type="CDD" id="cd12717">
    <property type="entry name" value="RRM_ETP1"/>
    <property type="match status" value="1"/>
</dbReference>
<proteinExistence type="predicted"/>
<dbReference type="GO" id="GO:0061630">
    <property type="term" value="F:ubiquitin protein ligase activity"/>
    <property type="evidence" value="ECO:0007669"/>
    <property type="project" value="TreeGrafter"/>
</dbReference>
<organism evidence="10">
    <name type="scientific">Arthroderma gypseum (strain ATCC MYA-4604 / CBS 118893)</name>
    <name type="common">Microsporum gypseum</name>
    <dbReference type="NCBI Taxonomy" id="535722"/>
    <lineage>
        <taxon>Eukaryota</taxon>
        <taxon>Fungi</taxon>
        <taxon>Dikarya</taxon>
        <taxon>Ascomycota</taxon>
        <taxon>Pezizomycotina</taxon>
        <taxon>Eurotiomycetes</taxon>
        <taxon>Eurotiomycetidae</taxon>
        <taxon>Onygenales</taxon>
        <taxon>Arthrodermataceae</taxon>
        <taxon>Nannizzia</taxon>
    </lineage>
</organism>
<dbReference type="InterPro" id="IPR001607">
    <property type="entry name" value="Znf_UBP"/>
</dbReference>
<dbReference type="GO" id="GO:0016567">
    <property type="term" value="P:protein ubiquitination"/>
    <property type="evidence" value="ECO:0007669"/>
    <property type="project" value="TreeGrafter"/>
</dbReference>
<dbReference type="Pfam" id="PF02148">
    <property type="entry name" value="zf-UBP"/>
    <property type="match status" value="1"/>
</dbReference>
<dbReference type="OrthoDB" id="273556at2759"/>
<feature type="coiled-coil region" evidence="5">
    <location>
        <begin position="535"/>
        <end position="629"/>
    </location>
</feature>
<evidence type="ECO:0000259" key="8">
    <source>
        <dbReference type="PROSITE" id="PS50271"/>
    </source>
</evidence>
<dbReference type="GO" id="GO:0007265">
    <property type="term" value="P:Ras protein signal transduction"/>
    <property type="evidence" value="ECO:0007669"/>
    <property type="project" value="TreeGrafter"/>
</dbReference>
<dbReference type="SUPFAM" id="SSF57850">
    <property type="entry name" value="RING/U-box"/>
    <property type="match status" value="1"/>
</dbReference>
<gene>
    <name evidence="9" type="ORF">MGYG_06914</name>
</gene>
<evidence type="ECO:0000256" key="3">
    <source>
        <dbReference type="ARBA" id="ARBA00022833"/>
    </source>
</evidence>
<keyword evidence="2 4" id="KW-0863">Zinc-finger</keyword>
<evidence type="ECO:0000256" key="6">
    <source>
        <dbReference type="SAM" id="MobiDB-lite"/>
    </source>
</evidence>
<dbReference type="STRING" id="535722.E4V1K0"/>
<dbReference type="PROSITE" id="PS50089">
    <property type="entry name" value="ZF_RING_2"/>
    <property type="match status" value="1"/>
</dbReference>
<feature type="compositionally biased region" description="Basic residues" evidence="6">
    <location>
        <begin position="662"/>
        <end position="672"/>
    </location>
</feature>